<evidence type="ECO:0000256" key="3">
    <source>
        <dbReference type="ARBA" id="ARBA00022692"/>
    </source>
</evidence>
<feature type="transmembrane region" description="Helical" evidence="7">
    <location>
        <begin position="907"/>
        <end position="926"/>
    </location>
</feature>
<evidence type="ECO:0000256" key="6">
    <source>
        <dbReference type="ARBA" id="ARBA00023136"/>
    </source>
</evidence>
<evidence type="ECO:0000313" key="9">
    <source>
        <dbReference type="EMBL" id="MZR20899.1"/>
    </source>
</evidence>
<dbReference type="Gene3D" id="1.20.1250.20">
    <property type="entry name" value="MFS general substrate transporter like domains"/>
    <property type="match status" value="4"/>
</dbReference>
<feature type="transmembrane region" description="Helical" evidence="7">
    <location>
        <begin position="224"/>
        <end position="243"/>
    </location>
</feature>
<feature type="transmembrane region" description="Helical" evidence="7">
    <location>
        <begin position="757"/>
        <end position="785"/>
    </location>
</feature>
<feature type="transmembrane region" description="Helical" evidence="7">
    <location>
        <begin position="525"/>
        <end position="545"/>
    </location>
</feature>
<feature type="transmembrane region" description="Helical" evidence="7">
    <location>
        <begin position="460"/>
        <end position="482"/>
    </location>
</feature>
<dbReference type="Proteomes" id="UP000445696">
    <property type="component" value="Unassembled WGS sequence"/>
</dbReference>
<dbReference type="GO" id="GO:0042128">
    <property type="term" value="P:nitrate assimilation"/>
    <property type="evidence" value="ECO:0007669"/>
    <property type="project" value="UniProtKB-KW"/>
</dbReference>
<keyword evidence="4 7" id="KW-1133">Transmembrane helix</keyword>
<dbReference type="InterPro" id="IPR044772">
    <property type="entry name" value="NO3_transporter"/>
</dbReference>
<comment type="subcellular location">
    <subcellularLocation>
        <location evidence="1">Membrane</location>
        <topology evidence="1">Multi-pass membrane protein</topology>
    </subcellularLocation>
</comment>
<feature type="transmembrane region" description="Helical" evidence="7">
    <location>
        <begin position="834"/>
        <end position="857"/>
    </location>
</feature>
<accession>A0A845M8W2</accession>
<feature type="transmembrane region" description="Helical" evidence="7">
    <location>
        <begin position="255"/>
        <end position="273"/>
    </location>
</feature>
<dbReference type="OrthoDB" id="9771451at2"/>
<evidence type="ECO:0000313" key="10">
    <source>
        <dbReference type="Proteomes" id="UP000445696"/>
    </source>
</evidence>
<feature type="transmembrane region" description="Helical" evidence="7">
    <location>
        <begin position="80"/>
        <end position="98"/>
    </location>
</feature>
<feature type="transmembrane region" description="Helical" evidence="7">
    <location>
        <begin position="869"/>
        <end position="886"/>
    </location>
</feature>
<keyword evidence="3 7" id="KW-0812">Transmembrane</keyword>
<feature type="transmembrane region" description="Helical" evidence="7">
    <location>
        <begin position="104"/>
        <end position="126"/>
    </location>
</feature>
<feature type="transmembrane region" description="Helical" evidence="7">
    <location>
        <begin position="357"/>
        <end position="382"/>
    </location>
</feature>
<evidence type="ECO:0000259" key="8">
    <source>
        <dbReference type="PROSITE" id="PS50850"/>
    </source>
</evidence>
<dbReference type="SUPFAM" id="SSF103473">
    <property type="entry name" value="MFS general substrate transporter"/>
    <property type="match status" value="2"/>
</dbReference>
<feature type="domain" description="Major facilitator superfamily (MFS) profile" evidence="8">
    <location>
        <begin position="13"/>
        <end position="415"/>
    </location>
</feature>
<feature type="transmembrane region" description="Helical" evidence="7">
    <location>
        <begin position="592"/>
        <end position="616"/>
    </location>
</feature>
<feature type="transmembrane region" description="Helical" evidence="7">
    <location>
        <begin position="168"/>
        <end position="188"/>
    </location>
</feature>
<dbReference type="RefSeq" id="WP_161337320.1">
    <property type="nucleotide sequence ID" value="NZ_JBHSDG010000002.1"/>
</dbReference>
<keyword evidence="5" id="KW-0534">Nitrate assimilation</keyword>
<dbReference type="PANTHER" id="PTHR23515">
    <property type="entry name" value="HIGH-AFFINITY NITRATE TRANSPORTER 2.3"/>
    <property type="match status" value="1"/>
</dbReference>
<keyword evidence="6 7" id="KW-0472">Membrane</keyword>
<dbReference type="InterPro" id="IPR011701">
    <property type="entry name" value="MFS"/>
</dbReference>
<feature type="transmembrane region" description="Helical" evidence="7">
    <location>
        <begin position="683"/>
        <end position="704"/>
    </location>
</feature>
<dbReference type="GO" id="GO:0016020">
    <property type="term" value="C:membrane"/>
    <property type="evidence" value="ECO:0007669"/>
    <property type="project" value="UniProtKB-SubCell"/>
</dbReference>
<feature type="transmembrane region" description="Helical" evidence="7">
    <location>
        <begin position="938"/>
        <end position="958"/>
    </location>
</feature>
<evidence type="ECO:0000256" key="7">
    <source>
        <dbReference type="SAM" id="Phobius"/>
    </source>
</evidence>
<evidence type="ECO:0000256" key="4">
    <source>
        <dbReference type="ARBA" id="ARBA00022989"/>
    </source>
</evidence>
<feature type="transmembrane region" description="Helical" evidence="7">
    <location>
        <begin position="557"/>
        <end position="580"/>
    </location>
</feature>
<proteinExistence type="inferred from homology"/>
<dbReference type="InterPro" id="IPR020846">
    <property type="entry name" value="MFS_dom"/>
</dbReference>
<feature type="transmembrane region" description="Helical" evidence="7">
    <location>
        <begin position="494"/>
        <end position="513"/>
    </location>
</feature>
<comment type="caution">
    <text evidence="9">The sequence shown here is derived from an EMBL/GenBank/DDBJ whole genome shotgun (WGS) entry which is preliminary data.</text>
</comment>
<evidence type="ECO:0000256" key="5">
    <source>
        <dbReference type="ARBA" id="ARBA00023063"/>
    </source>
</evidence>
<reference evidence="9 10" key="1">
    <citation type="journal article" date="2014" name="Int. J. Syst. Evol. Microbiol.">
        <title>Sneathiella chungangensis sp. nov., isolated from a marine sand, and emended description of the genus Sneathiella.</title>
        <authorList>
            <person name="Siamphan C."/>
            <person name="Kim H."/>
            <person name="Lee J.S."/>
            <person name="Kim W."/>
        </authorList>
    </citation>
    <scope>NUCLEOTIDE SEQUENCE [LARGE SCALE GENOMIC DNA]</scope>
    <source>
        <strain evidence="9 10">KCTC 32476</strain>
    </source>
</reference>
<keyword evidence="10" id="KW-1185">Reference proteome</keyword>
<dbReference type="PROSITE" id="PS50850">
    <property type="entry name" value="MFS"/>
    <property type="match status" value="1"/>
</dbReference>
<feature type="transmembrane region" description="Helical" evidence="7">
    <location>
        <begin position="138"/>
        <end position="162"/>
    </location>
</feature>
<feature type="transmembrane region" description="Helical" evidence="7">
    <location>
        <begin position="641"/>
        <end position="662"/>
    </location>
</feature>
<comment type="similarity">
    <text evidence="2">Belongs to the major facilitator superfamily. Nitrate/nitrite porter (TC 2.A.1.8) family.</text>
</comment>
<feature type="transmembrane region" description="Helical" evidence="7">
    <location>
        <begin position="805"/>
        <end position="822"/>
    </location>
</feature>
<feature type="transmembrane region" description="Helical" evidence="7">
    <location>
        <begin position="49"/>
        <end position="68"/>
    </location>
</feature>
<evidence type="ECO:0000256" key="2">
    <source>
        <dbReference type="ARBA" id="ARBA00008432"/>
    </source>
</evidence>
<evidence type="ECO:0000256" key="1">
    <source>
        <dbReference type="ARBA" id="ARBA00004141"/>
    </source>
</evidence>
<name>A0A845M8W2_9PROT</name>
<feature type="transmembrane region" description="Helical" evidence="7">
    <location>
        <begin position="716"/>
        <end position="736"/>
    </location>
</feature>
<dbReference type="AlphaFoldDB" id="A0A845M8W2"/>
<sequence length="967" mass="104827">MNSNGISTADQNRALAASTLSFTVCFAVWTIFSIIGIRIKSELGLSDTQFGILVATPILTGSISRIFLGIWTDQYGGRIVYTLQMLLTAFAAYLLTLVTTYEMFLVAALGVGLAGGSFAVGVAYVAKWYPKERQGTALGIFGMGNVGAAVTNFGAPFLLILVGGQWQGVAQIYAVVMAIAAVLFFLFTKEDPDVAARKKAGQKHTSFLAQLDPLKNLQVWRFSLYYFFVFGAFVALALWLPRYYVGAYGLDLKTAGLLAAAYALPGSIFRALGGWISDKLGARTVMYWTFIASVACTFILSYPSTDYTVAGIDGPISFNITIPLWLFVGLTIILGFFMSLGKAAVYKHIPTYYPGHVGSVGGIVGLIGGLGGFVLPISFGFMNDVTGVWTSCFMLLTILIGIALTWMHFTVRRLEGKRVPDLRRPHDLPEFESLRDLRGWNPDDPVQWATDGKSIATRNLWISIPALLCGFAVWLYWGIISVQMMNLGFPFTQSQLFTLTAIAGLSGATLRIPSSFFIRIGGGRYTTFFTTVLLIIPALGAGILLQDINSPLWQFQLMALLSGLGGGNFASSMSNISFFYPKKIQGYALGMNAGIGNFGVTTMQILVPLVMTFAMFGGEPMVLQASSGTLIGKIPAGTETYIQNAGFVWLIFLIPLAVVVWFGMNNIRDEHVSPDASSAFGSFLKIGGMLLVGLVTSVFGLWLLLPSDAGGSGLELSKWLVLPIVIVLTLMLLRLIPGTIQTNLKRQFKIFRNKHTWAMTVIYTMTFGSFIGFSAALPLAIKVIFGFQHGMVDGVMTHDVANPNGPSALTYAWMGPFIGALIRPVGGKLADRFGGALVTQIISVVMVLSALGVAYFMSAAYGSTTPEAYFFPFLILFLVLFAATGIGNGSTFRTIAIVFDKEQAGPVLGWTSAIAAYGAFIIPQVFGEQIKLTTPEYALYGFAVFYGVCIAINWWFYLRKNAYVMNP</sequence>
<organism evidence="9 10">
    <name type="scientific">Sneathiella chungangensis</name>
    <dbReference type="NCBI Taxonomy" id="1418234"/>
    <lineage>
        <taxon>Bacteria</taxon>
        <taxon>Pseudomonadati</taxon>
        <taxon>Pseudomonadota</taxon>
        <taxon>Alphaproteobacteria</taxon>
        <taxon>Sneathiellales</taxon>
        <taxon>Sneathiellaceae</taxon>
        <taxon>Sneathiella</taxon>
    </lineage>
</organism>
<protein>
    <submittedName>
        <fullName evidence="9">MFS transporter</fullName>
    </submittedName>
</protein>
<feature type="transmembrane region" description="Helical" evidence="7">
    <location>
        <begin position="388"/>
        <end position="409"/>
    </location>
</feature>
<dbReference type="GO" id="GO:0015112">
    <property type="term" value="F:nitrate transmembrane transporter activity"/>
    <property type="evidence" value="ECO:0007669"/>
    <property type="project" value="InterPro"/>
</dbReference>
<gene>
    <name evidence="9" type="ORF">GQF03_00975</name>
</gene>
<feature type="transmembrane region" description="Helical" evidence="7">
    <location>
        <begin position="12"/>
        <end position="37"/>
    </location>
</feature>
<dbReference type="EMBL" id="WTVA01000001">
    <property type="protein sequence ID" value="MZR20899.1"/>
    <property type="molecule type" value="Genomic_DNA"/>
</dbReference>
<dbReference type="Pfam" id="PF07690">
    <property type="entry name" value="MFS_1"/>
    <property type="match status" value="2"/>
</dbReference>
<feature type="transmembrane region" description="Helical" evidence="7">
    <location>
        <begin position="322"/>
        <end position="345"/>
    </location>
</feature>
<feature type="transmembrane region" description="Helical" evidence="7">
    <location>
        <begin position="285"/>
        <end position="302"/>
    </location>
</feature>
<dbReference type="InterPro" id="IPR036259">
    <property type="entry name" value="MFS_trans_sf"/>
</dbReference>